<organism evidence="8 9">
    <name type="scientific">Mariniblastus fucicola</name>
    <dbReference type="NCBI Taxonomy" id="980251"/>
    <lineage>
        <taxon>Bacteria</taxon>
        <taxon>Pseudomonadati</taxon>
        <taxon>Planctomycetota</taxon>
        <taxon>Planctomycetia</taxon>
        <taxon>Pirellulales</taxon>
        <taxon>Pirellulaceae</taxon>
        <taxon>Mariniblastus</taxon>
    </lineage>
</organism>
<dbReference type="Gene3D" id="3.60.150.10">
    <property type="entry name" value="Chorismate synthase AroC"/>
    <property type="match status" value="1"/>
</dbReference>
<name>A0A5B9P9Y5_9BACT</name>
<dbReference type="AlphaFoldDB" id="A0A5B9P9Y5"/>
<dbReference type="OrthoDB" id="9771806at2"/>
<feature type="binding site" evidence="7">
    <location>
        <position position="324"/>
    </location>
    <ligand>
        <name>FMN</name>
        <dbReference type="ChEBI" id="CHEBI:58210"/>
    </ligand>
</feature>
<reference evidence="8 9" key="1">
    <citation type="submission" date="2019-08" db="EMBL/GenBank/DDBJ databases">
        <title>Deep-cultivation of Planctomycetes and their phenomic and genomic characterization uncovers novel biology.</title>
        <authorList>
            <person name="Wiegand S."/>
            <person name="Jogler M."/>
            <person name="Boedeker C."/>
            <person name="Pinto D."/>
            <person name="Vollmers J."/>
            <person name="Rivas-Marin E."/>
            <person name="Kohn T."/>
            <person name="Peeters S.H."/>
            <person name="Heuer A."/>
            <person name="Rast P."/>
            <person name="Oberbeckmann S."/>
            <person name="Bunk B."/>
            <person name="Jeske O."/>
            <person name="Meyerdierks A."/>
            <person name="Storesund J.E."/>
            <person name="Kallscheuer N."/>
            <person name="Luecker S."/>
            <person name="Lage O.M."/>
            <person name="Pohl T."/>
            <person name="Merkel B.J."/>
            <person name="Hornburger P."/>
            <person name="Mueller R.-W."/>
            <person name="Bruemmer F."/>
            <person name="Labrenz M."/>
            <person name="Spormann A.M."/>
            <person name="Op den Camp H."/>
            <person name="Overmann J."/>
            <person name="Amann R."/>
            <person name="Jetten M.S.M."/>
            <person name="Mascher T."/>
            <person name="Medema M.H."/>
            <person name="Devos D.P."/>
            <person name="Kaster A.-K."/>
            <person name="Ovreas L."/>
            <person name="Rohde M."/>
            <person name="Galperin M.Y."/>
            <person name="Jogler C."/>
        </authorList>
    </citation>
    <scope>NUCLEOTIDE SEQUENCE [LARGE SCALE GENOMIC DNA]</scope>
    <source>
        <strain evidence="8 9">FC18</strain>
    </source>
</reference>
<dbReference type="GO" id="GO:0005829">
    <property type="term" value="C:cytosol"/>
    <property type="evidence" value="ECO:0007669"/>
    <property type="project" value="TreeGrafter"/>
</dbReference>
<protein>
    <recommendedName>
        <fullName evidence="3 7">Chorismate synthase</fullName>
        <shortName evidence="7">CS</shortName>
        <ecNumber evidence="3 7">4.2.3.5</ecNumber>
    </recommendedName>
    <alternativeName>
        <fullName evidence="7">5-enolpyruvylshikimate-3-phosphate phospholyase</fullName>
    </alternativeName>
</protein>
<evidence type="ECO:0000313" key="9">
    <source>
        <dbReference type="Proteomes" id="UP000322214"/>
    </source>
</evidence>
<comment type="cofactor">
    <cofactor evidence="7">
        <name>FMNH2</name>
        <dbReference type="ChEBI" id="CHEBI:57618"/>
    </cofactor>
    <text evidence="7">Reduced FMN (FMNH(2)).</text>
</comment>
<evidence type="ECO:0000256" key="5">
    <source>
        <dbReference type="ARBA" id="ARBA00023141"/>
    </source>
</evidence>
<keyword evidence="7" id="KW-0285">Flavoprotein</keyword>
<dbReference type="HAMAP" id="MF_00300">
    <property type="entry name" value="Chorismate_synth"/>
    <property type="match status" value="1"/>
</dbReference>
<comment type="pathway">
    <text evidence="1 7">Metabolic intermediate biosynthesis; chorismate biosynthesis; chorismate from D-erythrose 4-phosphate and phosphoenolpyruvate: step 7/7.</text>
</comment>
<dbReference type="InterPro" id="IPR035904">
    <property type="entry name" value="Chorismate_synth_AroC_sf"/>
</dbReference>
<dbReference type="SUPFAM" id="SSF103263">
    <property type="entry name" value="Chorismate synthase, AroC"/>
    <property type="match status" value="1"/>
</dbReference>
<evidence type="ECO:0000313" key="8">
    <source>
        <dbReference type="EMBL" id="QEG21762.1"/>
    </source>
</evidence>
<feature type="binding site" evidence="7">
    <location>
        <begin position="339"/>
        <end position="343"/>
    </location>
    <ligand>
        <name>FMN</name>
        <dbReference type="ChEBI" id="CHEBI:58210"/>
    </ligand>
</feature>
<dbReference type="EC" id="4.2.3.5" evidence="3 7"/>
<dbReference type="Proteomes" id="UP000322214">
    <property type="component" value="Chromosome"/>
</dbReference>
<dbReference type="RefSeq" id="WP_075085440.1">
    <property type="nucleotide sequence ID" value="NZ_CP042912.1"/>
</dbReference>
<proteinExistence type="inferred from homology"/>
<keyword evidence="5 7" id="KW-0057">Aromatic amino acid biosynthesis</keyword>
<dbReference type="KEGG" id="mff:MFFC18_16210"/>
<feature type="binding site" evidence="7">
    <location>
        <position position="53"/>
    </location>
    <ligand>
        <name>NADP(+)</name>
        <dbReference type="ChEBI" id="CHEBI:58349"/>
    </ligand>
</feature>
<dbReference type="InterPro" id="IPR000453">
    <property type="entry name" value="Chorismate_synth"/>
</dbReference>
<keyword evidence="4 7" id="KW-0028">Amino-acid biosynthesis</keyword>
<comment type="similarity">
    <text evidence="2 7">Belongs to the chorismate synthase family.</text>
</comment>
<dbReference type="GO" id="GO:0010181">
    <property type="term" value="F:FMN binding"/>
    <property type="evidence" value="ECO:0007669"/>
    <property type="project" value="TreeGrafter"/>
</dbReference>
<dbReference type="PANTHER" id="PTHR21085:SF0">
    <property type="entry name" value="CHORISMATE SYNTHASE"/>
    <property type="match status" value="1"/>
</dbReference>
<comment type="catalytic activity">
    <reaction evidence="7">
        <text>5-O-(1-carboxyvinyl)-3-phosphoshikimate = chorismate + phosphate</text>
        <dbReference type="Rhea" id="RHEA:21020"/>
        <dbReference type="ChEBI" id="CHEBI:29748"/>
        <dbReference type="ChEBI" id="CHEBI:43474"/>
        <dbReference type="ChEBI" id="CHEBI:57701"/>
        <dbReference type="EC" id="4.2.3.5"/>
    </reaction>
</comment>
<sequence length="408" mass="42969">MEILGGPLFAVAGAGESHGPGITTITFGCPSGIRIERDQIQHFLNRRRPGSNKHGTPRNEADQVVLTSGVFDDQNHDAMLAGPAFSIGGGAEIATYKSGFATGEPIAAFVGSASSKSGHYQQFAGPQGEVRPGHTDLVKHHQSKGFVDYRGGGRSSYRSAISDVVGGSIARAFLAEAFGTRFLSNIVQVGSLKSKRHLADVFDSQDSSATDVDDLEASLAASEIYTIDPEFADAAAKLIIETRKGGDSLGGIVEVIAVNVPPLVGAPLYNSLKLRLMGSLGGLHAARAVEVGSGNDVVTRLGSENNDSIRGDGYKSNHHGGMLGGITTGRPLVARVAFKPTSTITTAQKSVRKDLSEIDYQLDKGRHDPCVAIRAGVALESRMAIELANAVLQHQSGRVHADDFKLFE</sequence>
<evidence type="ECO:0000256" key="3">
    <source>
        <dbReference type="ARBA" id="ARBA00013036"/>
    </source>
</evidence>
<dbReference type="GO" id="GO:0009073">
    <property type="term" value="P:aromatic amino acid family biosynthetic process"/>
    <property type="evidence" value="ECO:0007669"/>
    <property type="project" value="UniProtKB-KW"/>
</dbReference>
<dbReference type="GO" id="GO:0004107">
    <property type="term" value="F:chorismate synthase activity"/>
    <property type="evidence" value="ECO:0007669"/>
    <property type="project" value="UniProtKB-UniRule"/>
</dbReference>
<evidence type="ECO:0000256" key="4">
    <source>
        <dbReference type="ARBA" id="ARBA00022605"/>
    </source>
</evidence>
<evidence type="ECO:0000256" key="7">
    <source>
        <dbReference type="HAMAP-Rule" id="MF_00300"/>
    </source>
</evidence>
<comment type="caution">
    <text evidence="7">Lacks conserved residue(s) required for the propagation of feature annotation.</text>
</comment>
<accession>A0A5B9P9Y5</accession>
<comment type="subunit">
    <text evidence="7">Homotetramer.</text>
</comment>
<dbReference type="EMBL" id="CP042912">
    <property type="protein sequence ID" value="QEG21762.1"/>
    <property type="molecule type" value="Genomic_DNA"/>
</dbReference>
<dbReference type="Pfam" id="PF01264">
    <property type="entry name" value="Chorismate_synt"/>
    <property type="match status" value="2"/>
</dbReference>
<dbReference type="GO" id="GO:0009423">
    <property type="term" value="P:chorismate biosynthetic process"/>
    <property type="evidence" value="ECO:0007669"/>
    <property type="project" value="UniProtKB-UniRule"/>
</dbReference>
<dbReference type="PIRSF" id="PIRSF001456">
    <property type="entry name" value="Chorismate_synth"/>
    <property type="match status" value="1"/>
</dbReference>
<evidence type="ECO:0000256" key="1">
    <source>
        <dbReference type="ARBA" id="ARBA00005044"/>
    </source>
</evidence>
<evidence type="ECO:0000256" key="2">
    <source>
        <dbReference type="ARBA" id="ARBA00008014"/>
    </source>
</evidence>
<keyword evidence="7" id="KW-0288">FMN</keyword>
<gene>
    <name evidence="7 8" type="primary">aroC</name>
    <name evidence="8" type="ORF">MFFC18_16210</name>
</gene>
<keyword evidence="9" id="KW-1185">Reference proteome</keyword>
<feature type="binding site" evidence="7">
    <location>
        <begin position="154"/>
        <end position="156"/>
    </location>
    <ligand>
        <name>FMN</name>
        <dbReference type="ChEBI" id="CHEBI:58210"/>
    </ligand>
</feature>
<dbReference type="STRING" id="980251.GCA_001642875_03222"/>
<comment type="function">
    <text evidence="7">Catalyzes the anti-1,4-elimination of the C-3 phosphate and the C-6 proR hydrogen from 5-enolpyruvylshikimate-3-phosphate (EPSP) to yield chorismate, which is the branch point compound that serves as the starting substrate for the three terminal pathways of aromatic amino acid biosynthesis. This reaction introduces a second double bond into the aromatic ring system.</text>
</comment>
<dbReference type="UniPathway" id="UPA00053">
    <property type="reaction ID" value="UER00090"/>
</dbReference>
<evidence type="ECO:0000256" key="6">
    <source>
        <dbReference type="ARBA" id="ARBA00023239"/>
    </source>
</evidence>
<keyword evidence="7" id="KW-0521">NADP</keyword>
<keyword evidence="7" id="KW-0274">FAD</keyword>
<dbReference type="PANTHER" id="PTHR21085">
    <property type="entry name" value="CHORISMATE SYNTHASE"/>
    <property type="match status" value="1"/>
</dbReference>
<keyword evidence="6 7" id="KW-0456">Lyase</keyword>
<feature type="binding site" evidence="7">
    <location>
        <position position="47"/>
    </location>
    <ligand>
        <name>NADP(+)</name>
        <dbReference type="ChEBI" id="CHEBI:58349"/>
    </ligand>
</feature>
<feature type="binding site" evidence="7">
    <location>
        <position position="366"/>
    </location>
    <ligand>
        <name>FMN</name>
        <dbReference type="ChEBI" id="CHEBI:58210"/>
    </ligand>
</feature>
<dbReference type="GO" id="GO:0008652">
    <property type="term" value="P:amino acid biosynthetic process"/>
    <property type="evidence" value="ECO:0007669"/>
    <property type="project" value="UniProtKB-KW"/>
</dbReference>